<comment type="caution">
    <text evidence="1">The sequence shown here is derived from an EMBL/GenBank/DDBJ whole genome shotgun (WGS) entry which is preliminary data.</text>
</comment>
<evidence type="ECO:0000313" key="2">
    <source>
        <dbReference type="Proteomes" id="UP000233786"/>
    </source>
</evidence>
<organism evidence="1 2">
    <name type="scientific">Saccharopolyspora spinosa</name>
    <dbReference type="NCBI Taxonomy" id="60894"/>
    <lineage>
        <taxon>Bacteria</taxon>
        <taxon>Bacillati</taxon>
        <taxon>Actinomycetota</taxon>
        <taxon>Actinomycetes</taxon>
        <taxon>Pseudonocardiales</taxon>
        <taxon>Pseudonocardiaceae</taxon>
        <taxon>Saccharopolyspora</taxon>
    </lineage>
</organism>
<gene>
    <name evidence="1" type="ORF">A8926_4381</name>
</gene>
<protein>
    <submittedName>
        <fullName evidence="1">Uncharacterized protein</fullName>
    </submittedName>
</protein>
<sequence length="271" mass="30005">MLKMQSPINDLALMGHNMLYREEFVMNKKIDSDIIYSLTFLHNDSTIQETTFAAFSSVPIDAQNPFSVAWLTHSLYPTHFVTFYWKLDWSFAYAATGFDEGIPWNAGGYFDTNPESPDTCSVKYYYSGGDFNFEPDYAHKPSPQYDTLWIDDDTSVSGSGVPASSVGLCVKTTGASASPPNSAPRPPADDYRRAPVIAAPASANFIQTFTLHPTYYVTIGNYSETAMVSMSSVLPLQQVTYEGANHDMTAELTTGNVWKVYPSKQARLPIA</sequence>
<evidence type="ECO:0000313" key="1">
    <source>
        <dbReference type="EMBL" id="PKW16539.1"/>
    </source>
</evidence>
<reference evidence="1" key="1">
    <citation type="submission" date="2017-12" db="EMBL/GenBank/DDBJ databases">
        <title>Sequencing the genomes of 1000 Actinobacteria strains.</title>
        <authorList>
            <person name="Klenk H.-P."/>
        </authorList>
    </citation>
    <scope>NUCLEOTIDE SEQUENCE [LARGE SCALE GENOMIC DNA]</scope>
    <source>
        <strain evidence="1">DSM 44228</strain>
    </source>
</reference>
<proteinExistence type="predicted"/>
<dbReference type="EMBL" id="PJNB01000001">
    <property type="protein sequence ID" value="PKW16539.1"/>
    <property type="molecule type" value="Genomic_DNA"/>
</dbReference>
<accession>A0A2N3Y0U6</accession>
<dbReference type="RefSeq" id="WP_148272106.1">
    <property type="nucleotide sequence ID" value="NZ_CP061007.1"/>
</dbReference>
<keyword evidence="2" id="KW-1185">Reference proteome</keyword>
<dbReference type="Proteomes" id="UP000233786">
    <property type="component" value="Unassembled WGS sequence"/>
</dbReference>
<dbReference type="AlphaFoldDB" id="A0A2N3Y0U6"/>
<name>A0A2N3Y0U6_SACSN</name>